<reference evidence="3" key="1">
    <citation type="submission" date="2017-09" db="EMBL/GenBank/DDBJ databases">
        <title>Depth-based differentiation of microbial function through sediment-hosted aquifers and enrichment of novel symbionts in the deep terrestrial subsurface.</title>
        <authorList>
            <person name="Probst A.J."/>
            <person name="Ladd B."/>
            <person name="Jarett J.K."/>
            <person name="Geller-Mcgrath D.E."/>
            <person name="Sieber C.M.K."/>
            <person name="Emerson J.B."/>
            <person name="Anantharaman K."/>
            <person name="Thomas B.C."/>
            <person name="Malmstrom R."/>
            <person name="Stieglmeier M."/>
            <person name="Klingl A."/>
            <person name="Woyke T."/>
            <person name="Ryan C.M."/>
            <person name="Banfield J.F."/>
        </authorList>
    </citation>
    <scope>NUCLEOTIDE SEQUENCE [LARGE SCALE GENOMIC DNA]</scope>
</reference>
<evidence type="ECO:0000313" key="3">
    <source>
        <dbReference type="Proteomes" id="UP000229612"/>
    </source>
</evidence>
<sequence length="90" mass="10344">MNTVTLKQRGVITLPKKIRDSLGLFEGQTFRVEQKDDKIILEPAASFDARLLADIKESLEDVKQGRYIQFSTVGEFNKKMRKAYGDKIHE</sequence>
<gene>
    <name evidence="2" type="ORF">COU14_01555</name>
</gene>
<evidence type="ECO:0000313" key="2">
    <source>
        <dbReference type="EMBL" id="PIR85949.1"/>
    </source>
</evidence>
<dbReference type="NCBIfam" id="TIGR01439">
    <property type="entry name" value="lp_hng_hel_AbrB"/>
    <property type="match status" value="1"/>
</dbReference>
<feature type="domain" description="SpoVT-AbrB" evidence="1">
    <location>
        <begin position="4"/>
        <end position="49"/>
    </location>
</feature>
<name>A0A2H0UHS7_9BACT</name>
<dbReference type="GO" id="GO:0003677">
    <property type="term" value="F:DNA binding"/>
    <property type="evidence" value="ECO:0007669"/>
    <property type="project" value="InterPro"/>
</dbReference>
<dbReference type="EMBL" id="PFBG01000017">
    <property type="protein sequence ID" value="PIR85949.1"/>
    <property type="molecule type" value="Genomic_DNA"/>
</dbReference>
<comment type="caution">
    <text evidence="2">The sequence shown here is derived from an EMBL/GenBank/DDBJ whole genome shotgun (WGS) entry which is preliminary data.</text>
</comment>
<evidence type="ECO:0000259" key="1">
    <source>
        <dbReference type="SMART" id="SM00966"/>
    </source>
</evidence>
<proteinExistence type="predicted"/>
<dbReference type="Gene3D" id="2.10.260.10">
    <property type="match status" value="1"/>
</dbReference>
<dbReference type="InterPro" id="IPR037914">
    <property type="entry name" value="SpoVT-AbrB_sf"/>
</dbReference>
<dbReference type="SMART" id="SM00966">
    <property type="entry name" value="SpoVT_AbrB"/>
    <property type="match status" value="1"/>
</dbReference>
<organism evidence="2 3">
    <name type="scientific">Candidatus Kaiserbacteria bacterium CG10_big_fil_rev_8_21_14_0_10_44_10</name>
    <dbReference type="NCBI Taxonomy" id="1974606"/>
    <lineage>
        <taxon>Bacteria</taxon>
        <taxon>Candidatus Kaiseribacteriota</taxon>
    </lineage>
</organism>
<protein>
    <recommendedName>
        <fullName evidence="1">SpoVT-AbrB domain-containing protein</fullName>
    </recommendedName>
</protein>
<dbReference type="Proteomes" id="UP000229612">
    <property type="component" value="Unassembled WGS sequence"/>
</dbReference>
<dbReference type="AlphaFoldDB" id="A0A2H0UHS7"/>
<accession>A0A2H0UHS7</accession>
<dbReference type="Pfam" id="PF04014">
    <property type="entry name" value="MazE_antitoxin"/>
    <property type="match status" value="1"/>
</dbReference>
<dbReference type="SUPFAM" id="SSF89447">
    <property type="entry name" value="AbrB/MazE/MraZ-like"/>
    <property type="match status" value="1"/>
</dbReference>
<dbReference type="InterPro" id="IPR007159">
    <property type="entry name" value="SpoVT-AbrB_dom"/>
</dbReference>